<dbReference type="Pfam" id="PF07799">
    <property type="entry name" value="DUF1643"/>
    <property type="match status" value="1"/>
</dbReference>
<sequence length="132" mass="15087">MNPRGRLPATLLNAPQLRSKIIVEIGIDPHRSRDACFSPCRKYRYVLWRRFPAADGLDPDHLNPVVFIMLNPSKADNKENDTTMDRVESITESWGYNSVLVCNLFAYIESKSDKLLKVNDPVGPKNEEAIDW</sequence>
<organism evidence="1">
    <name type="scientific">Synechococcus sp. SB0676_bin_10</name>
    <dbReference type="NCBI Taxonomy" id="2604869"/>
    <lineage>
        <taxon>Bacteria</taxon>
        <taxon>Bacillati</taxon>
        <taxon>Cyanobacteriota</taxon>
        <taxon>Cyanophyceae</taxon>
        <taxon>Synechococcales</taxon>
        <taxon>Synechococcaceae</taxon>
        <taxon>Synechococcus</taxon>
    </lineage>
</organism>
<comment type="caution">
    <text evidence="1">The sequence shown here is derived from an EMBL/GenBank/DDBJ whole genome shotgun (WGS) entry which is preliminary data.</text>
</comment>
<gene>
    <name evidence="1" type="ORF">F4162_05330</name>
</gene>
<proteinExistence type="predicted"/>
<reference evidence="1" key="1">
    <citation type="submission" date="2019-09" db="EMBL/GenBank/DDBJ databases">
        <title>Characterisation of the sponge microbiome using genome-centric metagenomics.</title>
        <authorList>
            <person name="Engelberts J.P."/>
            <person name="Robbins S.J."/>
            <person name="De Goeij J.M."/>
            <person name="Aranda M."/>
            <person name="Bell S.C."/>
            <person name="Webster N.S."/>
        </authorList>
    </citation>
    <scope>NUCLEOTIDE SEQUENCE</scope>
    <source>
        <strain evidence="1">SB0676_bin_10</strain>
    </source>
</reference>
<feature type="non-terminal residue" evidence="1">
    <location>
        <position position="132"/>
    </location>
</feature>
<name>A0A6B1F9J2_9SYNE</name>
<protein>
    <submittedName>
        <fullName evidence="1">DUF1643 domain-containing protein</fullName>
    </submittedName>
</protein>
<dbReference type="AlphaFoldDB" id="A0A6B1F9J2"/>
<accession>A0A6B1F9J2</accession>
<evidence type="ECO:0000313" key="1">
    <source>
        <dbReference type="EMBL" id="MYG38406.1"/>
    </source>
</evidence>
<dbReference type="EMBL" id="VYDO01000175">
    <property type="protein sequence ID" value="MYG38406.1"/>
    <property type="molecule type" value="Genomic_DNA"/>
</dbReference>
<dbReference type="InterPro" id="IPR012441">
    <property type="entry name" value="DUF1643"/>
</dbReference>